<dbReference type="InterPro" id="IPR026870">
    <property type="entry name" value="Zinc_ribbon_dom"/>
</dbReference>
<gene>
    <name evidence="3" type="ORF">COV23_00435</name>
</gene>
<feature type="transmembrane region" description="Helical" evidence="1">
    <location>
        <begin position="77"/>
        <end position="98"/>
    </location>
</feature>
<evidence type="ECO:0000313" key="3">
    <source>
        <dbReference type="EMBL" id="PIR44304.1"/>
    </source>
</evidence>
<keyword evidence="1" id="KW-1133">Transmembrane helix</keyword>
<organism evidence="3 4">
    <name type="scientific">Candidatus Wolfebacteria bacterium CG10_big_fil_rev_8_21_14_0_10_31_9</name>
    <dbReference type="NCBI Taxonomy" id="1975070"/>
    <lineage>
        <taxon>Bacteria</taxon>
        <taxon>Candidatus Wolfeibacteriota</taxon>
    </lineage>
</organism>
<proteinExistence type="predicted"/>
<accession>A0A2H0RE66</accession>
<dbReference type="AlphaFoldDB" id="A0A2H0RE66"/>
<comment type="caution">
    <text evidence="3">The sequence shown here is derived from an EMBL/GenBank/DDBJ whole genome shotgun (WGS) entry which is preliminary data.</text>
</comment>
<sequence length="108" mass="12114">MENILPEITCSSCHSPISAIDNFCSQCGKKIKEPPFSISVGKQIFVYFISFFLAPFGLAFAFKYLKLPDSKARKIGIIVIILTILSIATTIYISTVFTKFQYQGLDEF</sequence>
<keyword evidence="1" id="KW-0472">Membrane</keyword>
<evidence type="ECO:0000256" key="1">
    <source>
        <dbReference type="SAM" id="Phobius"/>
    </source>
</evidence>
<dbReference type="EMBL" id="PCXV01000010">
    <property type="protein sequence ID" value="PIR44304.1"/>
    <property type="molecule type" value="Genomic_DNA"/>
</dbReference>
<feature type="transmembrane region" description="Helical" evidence="1">
    <location>
        <begin position="44"/>
        <end position="65"/>
    </location>
</feature>
<name>A0A2H0RE66_9BACT</name>
<feature type="domain" description="Zinc-ribbon" evidence="2">
    <location>
        <begin position="10"/>
        <end position="30"/>
    </location>
</feature>
<reference evidence="3 4" key="1">
    <citation type="submission" date="2017-09" db="EMBL/GenBank/DDBJ databases">
        <title>Depth-based differentiation of microbial function through sediment-hosted aquifers and enrichment of novel symbionts in the deep terrestrial subsurface.</title>
        <authorList>
            <person name="Probst A.J."/>
            <person name="Ladd B."/>
            <person name="Jarett J.K."/>
            <person name="Geller-Mcgrath D.E."/>
            <person name="Sieber C.M."/>
            <person name="Emerson J.B."/>
            <person name="Anantharaman K."/>
            <person name="Thomas B.C."/>
            <person name="Malmstrom R."/>
            <person name="Stieglmeier M."/>
            <person name="Klingl A."/>
            <person name="Woyke T."/>
            <person name="Ryan C.M."/>
            <person name="Banfield J.F."/>
        </authorList>
    </citation>
    <scope>NUCLEOTIDE SEQUENCE [LARGE SCALE GENOMIC DNA]</scope>
    <source>
        <strain evidence="3">CG10_big_fil_rev_8_21_14_0_10_31_9</strain>
    </source>
</reference>
<protein>
    <recommendedName>
        <fullName evidence="2">Zinc-ribbon domain-containing protein</fullName>
    </recommendedName>
</protein>
<evidence type="ECO:0000313" key="4">
    <source>
        <dbReference type="Proteomes" id="UP000231602"/>
    </source>
</evidence>
<dbReference type="Proteomes" id="UP000231602">
    <property type="component" value="Unassembled WGS sequence"/>
</dbReference>
<evidence type="ECO:0000259" key="2">
    <source>
        <dbReference type="Pfam" id="PF13240"/>
    </source>
</evidence>
<keyword evidence="1" id="KW-0812">Transmembrane</keyword>
<dbReference type="Pfam" id="PF13240">
    <property type="entry name" value="Zn_Ribbon_1"/>
    <property type="match status" value="1"/>
</dbReference>